<dbReference type="Pfam" id="PF00394">
    <property type="entry name" value="Cu-oxidase"/>
    <property type="match status" value="1"/>
</dbReference>
<accession>A0ABT4A8E1</accession>
<feature type="domain" description="Plastocyanin-like" evidence="5">
    <location>
        <begin position="379"/>
        <end position="474"/>
    </location>
</feature>
<dbReference type="InterPro" id="IPR011707">
    <property type="entry name" value="Cu-oxidase-like_N"/>
</dbReference>
<dbReference type="Pfam" id="PF07731">
    <property type="entry name" value="Cu-oxidase_2"/>
    <property type="match status" value="1"/>
</dbReference>
<keyword evidence="3" id="KW-0732">Signal</keyword>
<evidence type="ECO:0000256" key="2">
    <source>
        <dbReference type="ARBA" id="ARBA00023002"/>
    </source>
</evidence>
<comment type="caution">
    <text evidence="7">The sequence shown here is derived from an EMBL/GenBank/DDBJ whole genome shotgun (WGS) entry which is preliminary data.</text>
</comment>
<dbReference type="InterPro" id="IPR002355">
    <property type="entry name" value="Cu_oxidase_Cu_BS"/>
</dbReference>
<feature type="chain" id="PRO_5046822400" evidence="3">
    <location>
        <begin position="26"/>
        <end position="476"/>
    </location>
</feature>
<evidence type="ECO:0000259" key="6">
    <source>
        <dbReference type="Pfam" id="PF07732"/>
    </source>
</evidence>
<dbReference type="PANTHER" id="PTHR11709:SF2">
    <property type="entry name" value="MULTICOPPER OXIDASE LPR1"/>
    <property type="match status" value="1"/>
</dbReference>
<dbReference type="EMBL" id="JAPNKA010000001">
    <property type="protein sequence ID" value="MCY1077861.1"/>
    <property type="molecule type" value="Genomic_DNA"/>
</dbReference>
<dbReference type="CDD" id="cd13906">
    <property type="entry name" value="CuRO_3_CumA_like"/>
    <property type="match status" value="1"/>
</dbReference>
<evidence type="ECO:0000259" key="5">
    <source>
        <dbReference type="Pfam" id="PF07731"/>
    </source>
</evidence>
<dbReference type="InterPro" id="IPR033138">
    <property type="entry name" value="Cu_oxidase_CS"/>
</dbReference>
<keyword evidence="8" id="KW-1185">Reference proteome</keyword>
<evidence type="ECO:0000313" key="7">
    <source>
        <dbReference type="EMBL" id="MCY1077861.1"/>
    </source>
</evidence>
<reference evidence="7 8" key="1">
    <citation type="submission" date="2022-11" db="EMBL/GenBank/DDBJ databases">
        <title>Minimal conservation of predation-associated metabolite biosynthetic gene clusters underscores biosynthetic potential of Myxococcota including descriptions for ten novel species: Archangium lansinium sp. nov., Myxococcus landrumus sp. nov., Nannocystis bai.</title>
        <authorList>
            <person name="Ahearne A."/>
            <person name="Stevens C."/>
            <person name="Phillips K."/>
        </authorList>
    </citation>
    <scope>NUCLEOTIDE SEQUENCE [LARGE SCALE GENOMIC DNA]</scope>
    <source>
        <strain evidence="7 8">MIWBW</strain>
    </source>
</reference>
<keyword evidence="2" id="KW-0560">Oxidoreductase</keyword>
<dbReference type="PROSITE" id="PS00079">
    <property type="entry name" value="MULTICOPPER_OXIDASE1"/>
    <property type="match status" value="1"/>
</dbReference>
<feature type="domain" description="Plastocyanin-like" evidence="4">
    <location>
        <begin position="184"/>
        <end position="295"/>
    </location>
</feature>
<dbReference type="SUPFAM" id="SSF49503">
    <property type="entry name" value="Cupredoxins"/>
    <property type="match status" value="3"/>
</dbReference>
<dbReference type="CDD" id="cd13885">
    <property type="entry name" value="CuRO_2_CumA_like"/>
    <property type="match status" value="1"/>
</dbReference>
<name>A0ABT4A8E1_9BACT</name>
<feature type="domain" description="Plastocyanin-like" evidence="6">
    <location>
        <begin position="67"/>
        <end position="175"/>
    </location>
</feature>
<dbReference type="Gene3D" id="2.60.40.420">
    <property type="entry name" value="Cupredoxins - blue copper proteins"/>
    <property type="match status" value="3"/>
</dbReference>
<dbReference type="InterPro" id="IPR045087">
    <property type="entry name" value="Cu-oxidase_fam"/>
</dbReference>
<keyword evidence="1" id="KW-0479">Metal-binding</keyword>
<dbReference type="CDD" id="cd13861">
    <property type="entry name" value="CuRO_1_CumA_like"/>
    <property type="match status" value="1"/>
</dbReference>
<dbReference type="InterPro" id="IPR011706">
    <property type="entry name" value="Cu-oxidase_C"/>
</dbReference>
<evidence type="ECO:0000256" key="1">
    <source>
        <dbReference type="ARBA" id="ARBA00022723"/>
    </source>
</evidence>
<evidence type="ECO:0000256" key="3">
    <source>
        <dbReference type="SAM" id="SignalP"/>
    </source>
</evidence>
<organism evidence="7 8">
    <name type="scientific">Archangium lansingense</name>
    <dbReference type="NCBI Taxonomy" id="2995310"/>
    <lineage>
        <taxon>Bacteria</taxon>
        <taxon>Pseudomonadati</taxon>
        <taxon>Myxococcota</taxon>
        <taxon>Myxococcia</taxon>
        <taxon>Myxococcales</taxon>
        <taxon>Cystobacterineae</taxon>
        <taxon>Archangiaceae</taxon>
        <taxon>Archangium</taxon>
    </lineage>
</organism>
<dbReference type="InterPro" id="IPR008972">
    <property type="entry name" value="Cupredoxin"/>
</dbReference>
<dbReference type="RefSeq" id="WP_267536669.1">
    <property type="nucleotide sequence ID" value="NZ_JAPNKA010000001.1"/>
</dbReference>
<dbReference type="Pfam" id="PF07732">
    <property type="entry name" value="Cu-oxidase_3"/>
    <property type="match status" value="1"/>
</dbReference>
<dbReference type="PROSITE" id="PS00080">
    <property type="entry name" value="MULTICOPPER_OXIDASE2"/>
    <property type="match status" value="1"/>
</dbReference>
<dbReference type="Proteomes" id="UP001207654">
    <property type="component" value="Unassembled WGS sequence"/>
</dbReference>
<protein>
    <submittedName>
        <fullName evidence="7">Multicopper oxidase family protein</fullName>
    </submittedName>
</protein>
<dbReference type="InterPro" id="IPR001117">
    <property type="entry name" value="Cu-oxidase_2nd"/>
</dbReference>
<feature type="signal peptide" evidence="3">
    <location>
        <begin position="1"/>
        <end position="25"/>
    </location>
</feature>
<gene>
    <name evidence="7" type="ORF">OV287_25655</name>
</gene>
<evidence type="ECO:0000313" key="8">
    <source>
        <dbReference type="Proteomes" id="UP001207654"/>
    </source>
</evidence>
<proteinExistence type="predicted"/>
<sequence length="476" mass="53257">MLTPSGCARALVAAAFLLIFPSACQSGGNKSPQVQRALREFEGAYPLEARPLGTVRTFDLVAEPTEVPLIDGHRLRVWAYNGQVPGPQLRIRLGETLRVRFTNRLPQETTIHWHGVRLPNAMDGVPHATQPPVQPGETFVYEFTPKDAGTFWFHPHVRSSEQVERGLYGVLIVEDVEPPPYSRDVVWVIDDWLLDETRQIFPRFNTRHDLAHDGRWGNVITVNGRTDEVLRVRPGERIRLRLLNSSNGRVVTPDFSGLQAKLIAVDGLYLSAPIDPSGFELAPGNRVDIDLTFNQLSGAPLRIVDRFHARQSNHLADIVIEGEPLDTPTFGSPARAHVPAWKVGLEVPEHHTFRLNARGGGPLGIEWTIDGLAFAGHAHPHASGLTLKQGQFYRLRYVNESARLHPIHLHGMFFRLLARDGVPVDELFFRDTVLIHGREEVDIALVPTDAGSWMMHCHILEHAEAGMMTMIDVKKE</sequence>
<evidence type="ECO:0000259" key="4">
    <source>
        <dbReference type="Pfam" id="PF00394"/>
    </source>
</evidence>
<dbReference type="PANTHER" id="PTHR11709">
    <property type="entry name" value="MULTI-COPPER OXIDASE"/>
    <property type="match status" value="1"/>
</dbReference>